<evidence type="ECO:0000256" key="8">
    <source>
        <dbReference type="ARBA" id="ARBA00022967"/>
    </source>
</evidence>
<evidence type="ECO:0000256" key="12">
    <source>
        <dbReference type="RuleBase" id="RU362081"/>
    </source>
</evidence>
<feature type="domain" description="P-type ATPase A" evidence="13">
    <location>
        <begin position="119"/>
        <end position="218"/>
    </location>
</feature>
<proteinExistence type="inferred from homology"/>
<keyword evidence="6 12" id="KW-0067">ATP-binding</keyword>
<dbReference type="Pfam" id="PF00702">
    <property type="entry name" value="Hydrolase"/>
    <property type="match status" value="1"/>
</dbReference>
<dbReference type="PANTHER" id="PTHR43079:SF1">
    <property type="entry name" value="CADMIUM_ZINC-TRANSPORTING ATPASE HMA1, CHLOROPLASTIC-RELATED"/>
    <property type="match status" value="1"/>
</dbReference>
<dbReference type="InterPro" id="IPR027256">
    <property type="entry name" value="P-typ_ATPase_IB"/>
</dbReference>
<dbReference type="InterPro" id="IPR023214">
    <property type="entry name" value="HAD_sf"/>
</dbReference>
<evidence type="ECO:0000256" key="2">
    <source>
        <dbReference type="ARBA" id="ARBA00006024"/>
    </source>
</evidence>
<dbReference type="Pfam" id="PF00122">
    <property type="entry name" value="E1-E2_ATPase"/>
    <property type="match status" value="1"/>
</dbReference>
<dbReference type="SUPFAM" id="SSF56784">
    <property type="entry name" value="HAD-like"/>
    <property type="match status" value="1"/>
</dbReference>
<evidence type="ECO:0000259" key="13">
    <source>
        <dbReference type="Pfam" id="PF00122"/>
    </source>
</evidence>
<dbReference type="SUPFAM" id="SSF81653">
    <property type="entry name" value="Calcium ATPase, transduction domain A"/>
    <property type="match status" value="1"/>
</dbReference>
<dbReference type="Gene3D" id="3.40.50.1000">
    <property type="entry name" value="HAD superfamily/HAD-like"/>
    <property type="match status" value="1"/>
</dbReference>
<keyword evidence="10" id="KW-0813">Transport</keyword>
<organism evidence="14 15">
    <name type="scientific">Candidatus Jeotgalibaca merdavium</name>
    <dbReference type="NCBI Taxonomy" id="2838627"/>
    <lineage>
        <taxon>Bacteria</taxon>
        <taxon>Bacillati</taxon>
        <taxon>Bacillota</taxon>
        <taxon>Bacilli</taxon>
        <taxon>Lactobacillales</taxon>
        <taxon>Carnobacteriaceae</taxon>
        <taxon>Jeotgalibaca</taxon>
    </lineage>
</organism>
<dbReference type="CDD" id="cd07551">
    <property type="entry name" value="P-type_ATPase_HM_ZosA_PfeT-like"/>
    <property type="match status" value="1"/>
</dbReference>
<evidence type="ECO:0000313" key="15">
    <source>
        <dbReference type="Proteomes" id="UP000886856"/>
    </source>
</evidence>
<keyword evidence="4 12" id="KW-0479">Metal-binding</keyword>
<dbReference type="Proteomes" id="UP000886856">
    <property type="component" value="Unassembled WGS sequence"/>
</dbReference>
<dbReference type="SUPFAM" id="SSF81665">
    <property type="entry name" value="Calcium ATPase, transmembrane domain M"/>
    <property type="match status" value="1"/>
</dbReference>
<accession>A0A9D2KZ44</accession>
<evidence type="ECO:0000256" key="11">
    <source>
        <dbReference type="ARBA" id="ARBA00023136"/>
    </source>
</evidence>
<feature type="transmembrane region" description="Helical" evidence="12">
    <location>
        <begin position="238"/>
        <end position="258"/>
    </location>
</feature>
<comment type="caution">
    <text evidence="14">The sequence shown here is derived from an EMBL/GenBank/DDBJ whole genome shotgun (WGS) entry which is preliminary data.</text>
</comment>
<keyword evidence="9 12" id="KW-1133">Transmembrane helix</keyword>
<dbReference type="Gene3D" id="3.40.1110.10">
    <property type="entry name" value="Calcium-transporting ATPase, cytoplasmic domain N"/>
    <property type="match status" value="1"/>
</dbReference>
<keyword evidence="11 12" id="KW-0472">Membrane</keyword>
<evidence type="ECO:0000256" key="6">
    <source>
        <dbReference type="ARBA" id="ARBA00022840"/>
    </source>
</evidence>
<protein>
    <submittedName>
        <fullName evidence="14">Heavy metal translocating P-type ATPase</fullName>
    </submittedName>
</protein>
<dbReference type="PRINTS" id="PR00119">
    <property type="entry name" value="CATATPASE"/>
</dbReference>
<evidence type="ECO:0000256" key="9">
    <source>
        <dbReference type="ARBA" id="ARBA00022989"/>
    </source>
</evidence>
<dbReference type="PANTHER" id="PTHR43079">
    <property type="entry name" value="PROBABLE CADMIUM/ZINC-TRANSPORTING ATPASE HMA1"/>
    <property type="match status" value="1"/>
</dbReference>
<dbReference type="NCBIfam" id="TIGR01494">
    <property type="entry name" value="ATPase_P-type"/>
    <property type="match status" value="1"/>
</dbReference>
<evidence type="ECO:0000256" key="3">
    <source>
        <dbReference type="ARBA" id="ARBA00022692"/>
    </source>
</evidence>
<dbReference type="GO" id="GO:0005886">
    <property type="term" value="C:plasma membrane"/>
    <property type="evidence" value="ECO:0007669"/>
    <property type="project" value="UniProtKB-SubCell"/>
</dbReference>
<evidence type="ECO:0000256" key="7">
    <source>
        <dbReference type="ARBA" id="ARBA00022842"/>
    </source>
</evidence>
<evidence type="ECO:0000256" key="1">
    <source>
        <dbReference type="ARBA" id="ARBA00004651"/>
    </source>
</evidence>
<dbReference type="EMBL" id="DWYW01000226">
    <property type="protein sequence ID" value="HJA91095.1"/>
    <property type="molecule type" value="Genomic_DNA"/>
</dbReference>
<dbReference type="InterPro" id="IPR036412">
    <property type="entry name" value="HAD-like_sf"/>
</dbReference>
<comment type="similarity">
    <text evidence="2 12">Belongs to the cation transport ATPase (P-type) (TC 3.A.3) family. Type IB subfamily.</text>
</comment>
<dbReference type="PRINTS" id="PR00941">
    <property type="entry name" value="CDATPASE"/>
</dbReference>
<gene>
    <name evidence="14" type="ORF">H9948_09940</name>
</gene>
<keyword evidence="8" id="KW-1278">Translocase</keyword>
<dbReference type="GO" id="GO:0005524">
    <property type="term" value="F:ATP binding"/>
    <property type="evidence" value="ECO:0007669"/>
    <property type="project" value="UniProtKB-UniRule"/>
</dbReference>
<evidence type="ECO:0000256" key="5">
    <source>
        <dbReference type="ARBA" id="ARBA00022741"/>
    </source>
</evidence>
<dbReference type="InterPro" id="IPR023298">
    <property type="entry name" value="ATPase_P-typ_TM_dom_sf"/>
</dbReference>
<dbReference type="FunFam" id="2.70.150.10:FF:000002">
    <property type="entry name" value="Copper-transporting ATPase 1, putative"/>
    <property type="match status" value="1"/>
</dbReference>
<dbReference type="InterPro" id="IPR023299">
    <property type="entry name" value="ATPase_P-typ_cyto_dom_N"/>
</dbReference>
<dbReference type="GO" id="GO:0019829">
    <property type="term" value="F:ATPase-coupled monoatomic cation transmembrane transporter activity"/>
    <property type="evidence" value="ECO:0007669"/>
    <property type="project" value="InterPro"/>
</dbReference>
<dbReference type="InterPro" id="IPR059000">
    <property type="entry name" value="ATPase_P-type_domA"/>
</dbReference>
<sequence length="628" mass="68858">MLNVLKRNKKMVATLLSGILILIGFYAQTIQLDTESALIFIGAFLIGGYSQAKEGIIDTVKNKRLNVDVLMVLAAIGASLIGYWFEGALLIFIFSLSGSLEHYAQMKSSDAIRSLMTIVPQTAQRYQLDGSLEQVDVNELTIGDRVFVAKGESVPIDGLLTSAFGMFDESSINGESMPSEKTKDQQVYAGSINLQEAVTITVNKQADDTLFAQVIRLVTEAQNTPSKTARLITKLENYYVSAVLIFVSLMLFIFYFVLDWGWSESFYRSMVLLTVASPCALVASAVPATLSAISNAAKAGILFKGGIAIENLAYLDCIAFDKTATLTNGKPVVTDYAIDDCYDEEEVLSIVYALEEGSTHPIAAAFINFIEERPFHTLSLLNKIDSTGFGLSAHYNQIDWRIGKADFIDGVNPFSKETQRLSEEGKTLIYLAADHQIIAYFALLDTVKEEAKDVIRFFKARGIQTVMLTGDQFYTAQAIAHELELDDYYANCLPAEKATLIDDLQKKYKRVAMVGDGINDAPALAHSDIGIAMGQGTDIAMQTADVVLINNSLSLLPYSVLLSKRLRKITLQNIVFSLAVIIVLITTNLLQLINLPLGVVGHEGSTILVILNGLRLLAFKHKESHQDS</sequence>
<keyword evidence="7" id="KW-0460">Magnesium</keyword>
<reference evidence="14" key="1">
    <citation type="journal article" date="2021" name="PeerJ">
        <title>Extensive microbial diversity within the chicken gut microbiome revealed by metagenomics and culture.</title>
        <authorList>
            <person name="Gilroy R."/>
            <person name="Ravi A."/>
            <person name="Getino M."/>
            <person name="Pursley I."/>
            <person name="Horton D.L."/>
            <person name="Alikhan N.F."/>
            <person name="Baker D."/>
            <person name="Gharbi K."/>
            <person name="Hall N."/>
            <person name="Watson M."/>
            <person name="Adriaenssens E.M."/>
            <person name="Foster-Nyarko E."/>
            <person name="Jarju S."/>
            <person name="Secka A."/>
            <person name="Antonio M."/>
            <person name="Oren A."/>
            <person name="Chaudhuri R.R."/>
            <person name="La Ragione R."/>
            <person name="Hildebrand F."/>
            <person name="Pallen M.J."/>
        </authorList>
    </citation>
    <scope>NUCLEOTIDE SEQUENCE</scope>
    <source>
        <strain evidence="14">CHK171-505</strain>
    </source>
</reference>
<feature type="transmembrane region" description="Helical" evidence="12">
    <location>
        <begin position="270"/>
        <end position="293"/>
    </location>
</feature>
<dbReference type="NCBIfam" id="TIGR01525">
    <property type="entry name" value="ATPase-IB_hvy"/>
    <property type="match status" value="1"/>
</dbReference>
<evidence type="ECO:0000256" key="4">
    <source>
        <dbReference type="ARBA" id="ARBA00022723"/>
    </source>
</evidence>
<dbReference type="InterPro" id="IPR001757">
    <property type="entry name" value="P_typ_ATPase"/>
</dbReference>
<keyword evidence="3 12" id="KW-0812">Transmembrane</keyword>
<comment type="subcellular location">
    <subcellularLocation>
        <location evidence="1">Cell membrane</location>
        <topology evidence="1">Multi-pass membrane protein</topology>
    </subcellularLocation>
</comment>
<feature type="transmembrane region" description="Helical" evidence="12">
    <location>
        <begin position="574"/>
        <end position="593"/>
    </location>
</feature>
<keyword evidence="12" id="KW-1003">Cell membrane</keyword>
<dbReference type="GO" id="GO:0016887">
    <property type="term" value="F:ATP hydrolysis activity"/>
    <property type="evidence" value="ECO:0007669"/>
    <property type="project" value="InterPro"/>
</dbReference>
<keyword evidence="10" id="KW-0406">Ion transport</keyword>
<evidence type="ECO:0000313" key="14">
    <source>
        <dbReference type="EMBL" id="HJA91095.1"/>
    </source>
</evidence>
<feature type="transmembrane region" description="Helical" evidence="12">
    <location>
        <begin position="599"/>
        <end position="618"/>
    </location>
</feature>
<dbReference type="GO" id="GO:0046872">
    <property type="term" value="F:metal ion binding"/>
    <property type="evidence" value="ECO:0007669"/>
    <property type="project" value="UniProtKB-KW"/>
</dbReference>
<name>A0A9D2KZ44_9LACT</name>
<dbReference type="Gene3D" id="2.70.150.10">
    <property type="entry name" value="Calcium-transporting ATPase, cytoplasmic transduction domain A"/>
    <property type="match status" value="1"/>
</dbReference>
<keyword evidence="5 12" id="KW-0547">Nucleotide-binding</keyword>
<dbReference type="InterPro" id="IPR008250">
    <property type="entry name" value="ATPase_P-typ_transduc_dom_A_sf"/>
</dbReference>
<evidence type="ECO:0000256" key="10">
    <source>
        <dbReference type="ARBA" id="ARBA00023065"/>
    </source>
</evidence>
<dbReference type="AlphaFoldDB" id="A0A9D2KZ44"/>
<reference evidence="14" key="2">
    <citation type="submission" date="2021-04" db="EMBL/GenBank/DDBJ databases">
        <authorList>
            <person name="Gilroy R."/>
        </authorList>
    </citation>
    <scope>NUCLEOTIDE SEQUENCE</scope>
    <source>
        <strain evidence="14">CHK171-505</strain>
    </source>
</reference>
<dbReference type="InterPro" id="IPR051949">
    <property type="entry name" value="Cation_Transport_ATPase"/>
</dbReference>